<protein>
    <submittedName>
        <fullName evidence="3">Amidase</fullName>
    </submittedName>
</protein>
<dbReference type="Pfam" id="PF01425">
    <property type="entry name" value="Amidase"/>
    <property type="match status" value="1"/>
</dbReference>
<dbReference type="GO" id="GO:0003824">
    <property type="term" value="F:catalytic activity"/>
    <property type="evidence" value="ECO:0007669"/>
    <property type="project" value="InterPro"/>
</dbReference>
<name>A0A125W9C6_ENTFL</name>
<dbReference type="InterPro" id="IPR000120">
    <property type="entry name" value="Amidase"/>
</dbReference>
<dbReference type="RefSeq" id="WP_002402017.1">
    <property type="nucleotide sequence ID" value="NZ_GL454421.1"/>
</dbReference>
<proteinExistence type="inferred from homology"/>
<dbReference type="SUPFAM" id="SSF75304">
    <property type="entry name" value="Amidase signature (AS) enzymes"/>
    <property type="match status" value="1"/>
</dbReference>
<feature type="domain" description="Amidase" evidence="2">
    <location>
        <begin position="21"/>
        <end position="462"/>
    </location>
</feature>
<dbReference type="InterPro" id="IPR023631">
    <property type="entry name" value="Amidase_dom"/>
</dbReference>
<evidence type="ECO:0000313" key="3">
    <source>
        <dbReference type="EMBL" id="EFM83798.1"/>
    </source>
</evidence>
<dbReference type="PANTHER" id="PTHR11895">
    <property type="entry name" value="TRANSAMIDASE"/>
    <property type="match status" value="1"/>
</dbReference>
<dbReference type="InterPro" id="IPR020556">
    <property type="entry name" value="Amidase_CS"/>
</dbReference>
<dbReference type="PROSITE" id="PS00571">
    <property type="entry name" value="AMIDASES"/>
    <property type="match status" value="1"/>
</dbReference>
<comment type="caution">
    <text evidence="3">The sequence shown here is derived from an EMBL/GenBank/DDBJ whole genome shotgun (WGS) entry which is preliminary data.</text>
</comment>
<evidence type="ECO:0000313" key="4">
    <source>
        <dbReference type="Proteomes" id="UP000004846"/>
    </source>
</evidence>
<dbReference type="EMBL" id="AEBR01000015">
    <property type="protein sequence ID" value="EFM83798.1"/>
    <property type="molecule type" value="Genomic_DNA"/>
</dbReference>
<reference evidence="3 4" key="1">
    <citation type="submission" date="2010-07" db="EMBL/GenBank/DDBJ databases">
        <authorList>
            <person name="Sid Ahmed O."/>
        </authorList>
    </citation>
    <scope>NUCLEOTIDE SEQUENCE [LARGE SCALE GENOMIC DNA]</scope>
    <source>
        <strain evidence="3 4">TX4248</strain>
    </source>
</reference>
<dbReference type="PANTHER" id="PTHR11895:SF7">
    <property type="entry name" value="GLUTAMYL-TRNA(GLN) AMIDOTRANSFERASE SUBUNIT A, MITOCHONDRIAL"/>
    <property type="match status" value="1"/>
</dbReference>
<sequence length="482" mass="52576">MKDGLYWVQQLKEQKVSRTELLKDIEKKVQKLNPKINGFVTFDSQEAEATYQKNKQQDTLFAGLPFPLKMLGQEKAGWSATAGSQLFKNSTATTTSNFVKKAETIGLMPLGQTNAPEFGFKNITDPALYGPARNPWNLEHSPGGSSGGAAAVVASGIVPIAGASDGGGSIRIPASFSGLIGLKPSRGSMPVGPEGWRGWQGASIDFALTISMRDTKALFYGLRGSHSGAPYQAPLAEWQTHTKKQRLKIALCTASPIGSRISPEATQAAKQAADFLAAAGLEIIEIPYPVDGAALIRSYYQMNGAETTAMMNSIQQGLGRPIRKEEIEPFSWTMHQFGQKIPAATYVHSLQLWDQAAVTMEELFQKFDLFLSPTTAFSAPKINEDLQSEHIRQRMEQAAELTAAELAELIYDYFDKSLQLTPYTQLANLTGQPAISLPTHVTATGLPLGIQLLAARGREDLLFQVGEQFEQEGKFKLPESYR</sequence>
<evidence type="ECO:0000259" key="2">
    <source>
        <dbReference type="Pfam" id="PF01425"/>
    </source>
</evidence>
<comment type="similarity">
    <text evidence="1">Belongs to the amidase family.</text>
</comment>
<dbReference type="AlphaFoldDB" id="A0A125W9C6"/>
<dbReference type="InterPro" id="IPR036928">
    <property type="entry name" value="AS_sf"/>
</dbReference>
<dbReference type="HOGENOM" id="CLU_009600_0_4_9"/>
<evidence type="ECO:0000256" key="1">
    <source>
        <dbReference type="ARBA" id="ARBA00009199"/>
    </source>
</evidence>
<accession>A0A125W9C6</accession>
<dbReference type="NCBIfam" id="NF005099">
    <property type="entry name" value="PRK06529.1"/>
    <property type="match status" value="1"/>
</dbReference>
<dbReference type="Proteomes" id="UP000004846">
    <property type="component" value="Unassembled WGS sequence"/>
</dbReference>
<gene>
    <name evidence="3" type="ORF">HMPREF9498_00592</name>
</gene>
<organism evidence="3 4">
    <name type="scientific">Enterococcus faecalis TX4248</name>
    <dbReference type="NCBI Taxonomy" id="749495"/>
    <lineage>
        <taxon>Bacteria</taxon>
        <taxon>Bacillati</taxon>
        <taxon>Bacillota</taxon>
        <taxon>Bacilli</taxon>
        <taxon>Lactobacillales</taxon>
        <taxon>Enterococcaceae</taxon>
        <taxon>Enterococcus</taxon>
    </lineage>
</organism>
<dbReference type="Gene3D" id="3.90.1300.10">
    <property type="entry name" value="Amidase signature (AS) domain"/>
    <property type="match status" value="1"/>
</dbReference>